<comment type="caution">
    <text evidence="4">The sequence shown here is derived from an EMBL/GenBank/DDBJ whole genome shotgun (WGS) entry which is preliminary data.</text>
</comment>
<dbReference type="EMBL" id="JAAIVB010000074">
    <property type="protein sequence ID" value="NEX63751.1"/>
    <property type="molecule type" value="Genomic_DNA"/>
</dbReference>
<keyword evidence="5" id="KW-1185">Reference proteome</keyword>
<evidence type="ECO:0000313" key="4">
    <source>
        <dbReference type="EMBL" id="NEX63751.1"/>
    </source>
</evidence>
<accession>A0A6B3SSW9</accession>
<dbReference type="Gene3D" id="2.60.40.1190">
    <property type="match status" value="1"/>
</dbReference>
<protein>
    <submittedName>
        <fullName evidence="4">Uncharacterized protein</fullName>
    </submittedName>
</protein>
<evidence type="ECO:0000256" key="1">
    <source>
        <dbReference type="ARBA" id="ARBA00022729"/>
    </source>
</evidence>
<dbReference type="SUPFAM" id="SSF53474">
    <property type="entry name" value="alpha/beta-Hydrolases"/>
    <property type="match status" value="1"/>
</dbReference>
<dbReference type="InterPro" id="IPR029058">
    <property type="entry name" value="AB_hydrolase_fold"/>
</dbReference>
<organism evidence="4 5">
    <name type="scientific">Noviherbaspirillum galbum</name>
    <dbReference type="NCBI Taxonomy" id="2709383"/>
    <lineage>
        <taxon>Bacteria</taxon>
        <taxon>Pseudomonadati</taxon>
        <taxon>Pseudomonadota</taxon>
        <taxon>Betaproteobacteria</taxon>
        <taxon>Burkholderiales</taxon>
        <taxon>Oxalobacteraceae</taxon>
        <taxon>Noviherbaspirillum</taxon>
    </lineage>
</organism>
<feature type="chain" id="PRO_5025624532" evidence="3">
    <location>
        <begin position="24"/>
        <end position="780"/>
    </location>
</feature>
<dbReference type="SUPFAM" id="SSF49344">
    <property type="entry name" value="CBD9-like"/>
    <property type="match status" value="1"/>
</dbReference>
<dbReference type="Proteomes" id="UP000482155">
    <property type="component" value="Unassembled WGS sequence"/>
</dbReference>
<reference evidence="4 5" key="1">
    <citation type="submission" date="2020-02" db="EMBL/GenBank/DDBJ databases">
        <authorList>
            <person name="Kim M.K."/>
        </authorList>
    </citation>
    <scope>NUCLEOTIDE SEQUENCE [LARGE SCALE GENOMIC DNA]</scope>
    <source>
        <strain evidence="4 5">17J57-3</strain>
    </source>
</reference>
<dbReference type="PANTHER" id="PTHR43037">
    <property type="entry name" value="UNNAMED PRODUCT-RELATED"/>
    <property type="match status" value="1"/>
</dbReference>
<dbReference type="Gene3D" id="3.40.50.1820">
    <property type="entry name" value="alpha/beta hydrolase"/>
    <property type="match status" value="1"/>
</dbReference>
<dbReference type="InterPro" id="IPR050955">
    <property type="entry name" value="Plant_Biomass_Hydrol_Est"/>
</dbReference>
<dbReference type="RefSeq" id="WP_163967681.1">
    <property type="nucleotide sequence ID" value="NZ_JAAIVB010000074.1"/>
</dbReference>
<evidence type="ECO:0000256" key="3">
    <source>
        <dbReference type="SAM" id="SignalP"/>
    </source>
</evidence>
<keyword evidence="1 3" id="KW-0732">Signal</keyword>
<feature type="region of interest" description="Disordered" evidence="2">
    <location>
        <begin position="56"/>
        <end position="84"/>
    </location>
</feature>
<dbReference type="PROSITE" id="PS51257">
    <property type="entry name" value="PROKAR_LIPOPROTEIN"/>
    <property type="match status" value="1"/>
</dbReference>
<dbReference type="PANTHER" id="PTHR43037:SF1">
    <property type="entry name" value="BLL1128 PROTEIN"/>
    <property type="match status" value="1"/>
</dbReference>
<sequence>MRTDSMRKAPAFVLTSLATLVLAACGGGNDQASQAKNPSLLADLTVNYVLDPLAPTSDLGGSDTPQPDYTGVSLYSGDGPRPGPDLLYAPPPRAPQLENTGIWKARPIMISGAAAYRRGEYLYQDYLYDDRGARYAPDPNDPRVGKELLSMSAGTYTYPSDPVYANNAADIVELRVKPQSGYTAFRLTMNSLIDPEKTAFTIALGNSASPQAFPFGANVKAPAQFFLTVHGTTAILMDAQTGAVISPAPTVKIDTLRRQFEVDIPTSAWNPGTSVVRIAAGAGLWDTANGRYLLPATTASAAAPGGAGASTAPAAFFNVAFRFDEPVVGPSMPGTGTANWRENAQASALAAGDISAFFANVDFAKLAANVNDDMLGQPQGTPNSGPINRIVASNVETKQGVDFNTVCETFPACKGEYRGQLQPYTLYIPAKAPPQGGYGLTLLLHSKAANHTQYFGTNNQTQLGERGQGHLVVTPLARGFDGWYVDDTAADTFEVWADVARNYRLNPAMTNITGYSMGGHGTWKFSTLYPDLFARANPVVGSPALGGAWFPPAPPNGPEDTNTYNLLASLRNVPVMVWDATADEGPAYTGVQKQVQRIDELNYRYRLDTYLTADHFTLYLHDNYAGSADFLGDSIVNRNPSHVSYVINPPTDVATRGMVGNHAYWLSGMTVRDASISPRGNIDAFSRAFGEGDPLASATQAGAGVSNGALGALPYVSQFKTWGLPTLQPAADRLDLVARNVSSVSVNVKRAKLTCNAVLVVDTDGPLTVNLEGCNRSVKY</sequence>
<gene>
    <name evidence="4" type="ORF">G3574_21955</name>
</gene>
<feature type="signal peptide" evidence="3">
    <location>
        <begin position="1"/>
        <end position="23"/>
    </location>
</feature>
<evidence type="ECO:0000313" key="5">
    <source>
        <dbReference type="Proteomes" id="UP000482155"/>
    </source>
</evidence>
<proteinExistence type="predicted"/>
<name>A0A6B3SSW9_9BURK</name>
<dbReference type="AlphaFoldDB" id="A0A6B3SSW9"/>
<evidence type="ECO:0000256" key="2">
    <source>
        <dbReference type="SAM" id="MobiDB-lite"/>
    </source>
</evidence>